<comment type="caution">
    <text evidence="2">The sequence shown here is derived from an EMBL/GenBank/DDBJ whole genome shotgun (WGS) entry which is preliminary data.</text>
</comment>
<reference evidence="2 3" key="1">
    <citation type="submission" date="2020-11" db="EMBL/GenBank/DDBJ databases">
        <title>A novel isolate from a Black sea contaminated sediment with potential to produce alkanes: Plantactinospora alkalitolerans sp. nov.</title>
        <authorList>
            <person name="Carro L."/>
            <person name="Veyisoglu A."/>
            <person name="Guven K."/>
            <person name="Schumann P."/>
            <person name="Klenk H.-P."/>
            <person name="Sahin N."/>
        </authorList>
    </citation>
    <scope>NUCLEOTIDE SEQUENCE [LARGE SCALE GENOMIC DNA]</scope>
    <source>
        <strain evidence="2 3">S1510</strain>
    </source>
</reference>
<sequence>MIAPASSHAGPAWVQILLSIVGILGGTGGVGAMAAVLLQRRKFNAEAADVLTDTALTLVQPLKLRVAELEAETVVARQEVEKAAREVSDLRAAVWETTALIRRWRSAILAPNATLGQLRTLVSDTRSVQDDVYRG</sequence>
<dbReference type="EMBL" id="JADPUN010000245">
    <property type="protein sequence ID" value="MBF9132649.1"/>
    <property type="molecule type" value="Genomic_DNA"/>
</dbReference>
<proteinExistence type="predicted"/>
<keyword evidence="3" id="KW-1185">Reference proteome</keyword>
<dbReference type="Proteomes" id="UP000638560">
    <property type="component" value="Unassembled WGS sequence"/>
</dbReference>
<evidence type="ECO:0000313" key="2">
    <source>
        <dbReference type="EMBL" id="MBF9132649.1"/>
    </source>
</evidence>
<gene>
    <name evidence="2" type="ORF">I0C86_27385</name>
</gene>
<name>A0ABS0H2H1_9ACTN</name>
<protein>
    <submittedName>
        <fullName evidence="2">Uncharacterized protein</fullName>
    </submittedName>
</protein>
<evidence type="ECO:0000256" key="1">
    <source>
        <dbReference type="SAM" id="Phobius"/>
    </source>
</evidence>
<feature type="transmembrane region" description="Helical" evidence="1">
    <location>
        <begin position="12"/>
        <end position="38"/>
    </location>
</feature>
<keyword evidence="1" id="KW-1133">Transmembrane helix</keyword>
<organism evidence="2 3">
    <name type="scientific">Plantactinospora alkalitolerans</name>
    <dbReference type="NCBI Taxonomy" id="2789879"/>
    <lineage>
        <taxon>Bacteria</taxon>
        <taxon>Bacillati</taxon>
        <taxon>Actinomycetota</taxon>
        <taxon>Actinomycetes</taxon>
        <taxon>Micromonosporales</taxon>
        <taxon>Micromonosporaceae</taxon>
        <taxon>Plantactinospora</taxon>
    </lineage>
</organism>
<evidence type="ECO:0000313" key="3">
    <source>
        <dbReference type="Proteomes" id="UP000638560"/>
    </source>
</evidence>
<accession>A0ABS0H2H1</accession>
<keyword evidence="1" id="KW-0472">Membrane</keyword>
<dbReference type="RefSeq" id="WP_196204177.1">
    <property type="nucleotide sequence ID" value="NZ_JADPUN010000245.1"/>
</dbReference>
<keyword evidence="1" id="KW-0812">Transmembrane</keyword>